<dbReference type="AlphaFoldDB" id="A0A645HW56"/>
<dbReference type="EMBL" id="VSSQ01101540">
    <property type="protein sequence ID" value="MPN43248.1"/>
    <property type="molecule type" value="Genomic_DNA"/>
</dbReference>
<evidence type="ECO:0000259" key="4">
    <source>
        <dbReference type="Pfam" id="PF17862"/>
    </source>
</evidence>
<dbReference type="InterPro" id="IPR027417">
    <property type="entry name" value="P-loop_NTPase"/>
</dbReference>
<evidence type="ECO:0000259" key="3">
    <source>
        <dbReference type="Pfam" id="PF00004"/>
    </source>
</evidence>
<evidence type="ECO:0000313" key="5">
    <source>
        <dbReference type="EMBL" id="MPN43248.1"/>
    </source>
</evidence>
<evidence type="ECO:0000256" key="2">
    <source>
        <dbReference type="ARBA" id="ARBA00022840"/>
    </source>
</evidence>
<dbReference type="GO" id="GO:0005524">
    <property type="term" value="F:ATP binding"/>
    <property type="evidence" value="ECO:0007669"/>
    <property type="project" value="UniProtKB-KW"/>
</dbReference>
<feature type="domain" description="AAA ATPase AAA+ lid" evidence="4">
    <location>
        <begin position="116"/>
        <end position="152"/>
    </location>
</feature>
<dbReference type="SUPFAM" id="SSF52540">
    <property type="entry name" value="P-loop containing nucleoside triphosphate hydrolases"/>
    <property type="match status" value="1"/>
</dbReference>
<dbReference type="PROSITE" id="PS00674">
    <property type="entry name" value="AAA"/>
    <property type="match status" value="1"/>
</dbReference>
<accession>A0A645HW56</accession>
<organism evidence="5">
    <name type="scientific">bioreactor metagenome</name>
    <dbReference type="NCBI Taxonomy" id="1076179"/>
    <lineage>
        <taxon>unclassified sequences</taxon>
        <taxon>metagenomes</taxon>
        <taxon>ecological metagenomes</taxon>
    </lineage>
</organism>
<sequence length="180" mass="19878">MGESEKALREIFKKARQAAPCIVFFDEIDSMVPVRGRSGDSSTSERLICQMLSELDGIEELNGVTVIGATNRFDMLDPALLRPGRFDMLLEFKSPDLSGRAEIFKIHLRGRPLAADVDVKKLAAATEGFTGADIMKVCQQASMDALSEYIRDMEAGKAHPEERTICFRNFANAMGRGDSK</sequence>
<feature type="domain" description="ATPase AAA-type core" evidence="3">
    <location>
        <begin position="1"/>
        <end position="93"/>
    </location>
</feature>
<dbReference type="InterPro" id="IPR041569">
    <property type="entry name" value="AAA_lid_3"/>
</dbReference>
<reference evidence="5" key="1">
    <citation type="submission" date="2019-08" db="EMBL/GenBank/DDBJ databases">
        <authorList>
            <person name="Kucharzyk K."/>
            <person name="Murdoch R.W."/>
            <person name="Higgins S."/>
            <person name="Loffler F."/>
        </authorList>
    </citation>
    <scope>NUCLEOTIDE SEQUENCE</scope>
</reference>
<comment type="caution">
    <text evidence="5">The sequence shown here is derived from an EMBL/GenBank/DDBJ whole genome shotgun (WGS) entry which is preliminary data.</text>
</comment>
<gene>
    <name evidence="5" type="primary">ftsH_96</name>
    <name evidence="5" type="ORF">SDC9_190807</name>
</gene>
<name>A0A645HW56_9ZZZZ</name>
<dbReference type="PANTHER" id="PTHR23077:SF171">
    <property type="entry name" value="NUCLEAR VALOSIN-CONTAINING PROTEIN-LIKE"/>
    <property type="match status" value="1"/>
</dbReference>
<dbReference type="Gene3D" id="3.40.50.300">
    <property type="entry name" value="P-loop containing nucleotide triphosphate hydrolases"/>
    <property type="match status" value="1"/>
</dbReference>
<dbReference type="InterPro" id="IPR050168">
    <property type="entry name" value="AAA_ATPase_domain"/>
</dbReference>
<dbReference type="InterPro" id="IPR003959">
    <property type="entry name" value="ATPase_AAA_core"/>
</dbReference>
<keyword evidence="1" id="KW-0547">Nucleotide-binding</keyword>
<keyword evidence="5" id="KW-0482">Metalloprotease</keyword>
<dbReference type="Gene3D" id="1.10.8.60">
    <property type="match status" value="1"/>
</dbReference>
<dbReference type="Pfam" id="PF00004">
    <property type="entry name" value="AAA"/>
    <property type="match status" value="1"/>
</dbReference>
<dbReference type="FunFam" id="1.10.8.60:FF:000178">
    <property type="entry name" value="CDC48/VCP homolog, AAA superfamily"/>
    <property type="match status" value="1"/>
</dbReference>
<keyword evidence="2" id="KW-0067">ATP-binding</keyword>
<keyword evidence="5" id="KW-0378">Hydrolase</keyword>
<proteinExistence type="predicted"/>
<dbReference type="GO" id="GO:0016887">
    <property type="term" value="F:ATP hydrolysis activity"/>
    <property type="evidence" value="ECO:0007669"/>
    <property type="project" value="InterPro"/>
</dbReference>
<evidence type="ECO:0000256" key="1">
    <source>
        <dbReference type="ARBA" id="ARBA00022741"/>
    </source>
</evidence>
<keyword evidence="5" id="KW-0645">Protease</keyword>
<dbReference type="EC" id="3.4.24.-" evidence="5"/>
<dbReference type="InterPro" id="IPR003960">
    <property type="entry name" value="ATPase_AAA_CS"/>
</dbReference>
<dbReference type="PANTHER" id="PTHR23077">
    <property type="entry name" value="AAA-FAMILY ATPASE"/>
    <property type="match status" value="1"/>
</dbReference>
<protein>
    <submittedName>
        <fullName evidence="5">ATP-dependent zinc metalloprotease FtsH</fullName>
        <ecNumber evidence="5">3.4.24.-</ecNumber>
    </submittedName>
</protein>
<dbReference type="GO" id="GO:0008237">
    <property type="term" value="F:metallopeptidase activity"/>
    <property type="evidence" value="ECO:0007669"/>
    <property type="project" value="UniProtKB-KW"/>
</dbReference>
<dbReference type="GO" id="GO:0006508">
    <property type="term" value="P:proteolysis"/>
    <property type="evidence" value="ECO:0007669"/>
    <property type="project" value="UniProtKB-KW"/>
</dbReference>
<dbReference type="Pfam" id="PF17862">
    <property type="entry name" value="AAA_lid_3"/>
    <property type="match status" value="1"/>
</dbReference>